<keyword evidence="1" id="KW-0175">Coiled coil</keyword>
<keyword evidence="4" id="KW-1185">Reference proteome</keyword>
<dbReference type="InterPro" id="IPR043129">
    <property type="entry name" value="ATPase_NBD"/>
</dbReference>
<feature type="coiled-coil region" evidence="1">
    <location>
        <begin position="188"/>
        <end position="215"/>
    </location>
</feature>
<dbReference type="PANTHER" id="PTHR40278">
    <property type="entry name" value="DNA UTILIZATION PROTEIN HOFN"/>
    <property type="match status" value="1"/>
</dbReference>
<dbReference type="PANTHER" id="PTHR40278:SF1">
    <property type="entry name" value="DNA UTILIZATION PROTEIN HOFN"/>
    <property type="match status" value="1"/>
</dbReference>
<keyword evidence="2" id="KW-1133">Transmembrane helix</keyword>
<keyword evidence="2" id="KW-0472">Membrane</keyword>
<dbReference type="InterPro" id="IPR007813">
    <property type="entry name" value="PilN"/>
</dbReference>
<dbReference type="SUPFAM" id="SSF53067">
    <property type="entry name" value="Actin-like ATPase domain"/>
    <property type="match status" value="1"/>
</dbReference>
<proteinExistence type="predicted"/>
<evidence type="ECO:0000256" key="2">
    <source>
        <dbReference type="SAM" id="Phobius"/>
    </source>
</evidence>
<evidence type="ECO:0000313" key="4">
    <source>
        <dbReference type="Proteomes" id="UP001431784"/>
    </source>
</evidence>
<dbReference type="InterPro" id="IPR052534">
    <property type="entry name" value="Extracell_DNA_Util/SecSys_Comp"/>
</dbReference>
<organism evidence="3 4">
    <name type="scientific">Roseinatronobacter alkalisoli</name>
    <dbReference type="NCBI Taxonomy" id="3028235"/>
    <lineage>
        <taxon>Bacteria</taxon>
        <taxon>Pseudomonadati</taxon>
        <taxon>Pseudomonadota</taxon>
        <taxon>Alphaproteobacteria</taxon>
        <taxon>Rhodobacterales</taxon>
        <taxon>Paracoccaceae</taxon>
        <taxon>Roseinatronobacter</taxon>
    </lineage>
</organism>
<keyword evidence="2" id="KW-0812">Transmembrane</keyword>
<sequence>MMNLARQLRHASNLNSFLEGVLGMFRPGGPEFALRHVVIKRLPLDHLTFRGGSKNVVLLLDRSLALEKEITLPVAVRNKAYDAIGLKLKTTLPMQGRALRWTHLRVPSEGNFDTYQVLIYKQEFLDAVIEQARQAGIKPRRISVEGAETPLWDSEPKSQGNKRFWAGASFLLITILATGHAIFLGMRMSGLEHELEARQSRIAALQSRIEDAQSRMGERNAHEDIVNDQIRKFNAQSRPLTLLSAMGRDLPEGVWLSELSVLSDSIRLSGFSTADVMSVIRSLQALDWVSDVRLEGPVSEESHTGQKRFDLRLRYLPNGYDR</sequence>
<evidence type="ECO:0000313" key="3">
    <source>
        <dbReference type="EMBL" id="MDD7973709.1"/>
    </source>
</evidence>
<comment type="caution">
    <text evidence="3">The sequence shown here is derived from an EMBL/GenBank/DDBJ whole genome shotgun (WGS) entry which is preliminary data.</text>
</comment>
<evidence type="ECO:0000256" key="1">
    <source>
        <dbReference type="SAM" id="Coils"/>
    </source>
</evidence>
<dbReference type="EMBL" id="JAQZSM010000050">
    <property type="protein sequence ID" value="MDD7973709.1"/>
    <property type="molecule type" value="Genomic_DNA"/>
</dbReference>
<accession>A0ABT5TF16</accession>
<dbReference type="Pfam" id="PF05137">
    <property type="entry name" value="PilN"/>
    <property type="match status" value="1"/>
</dbReference>
<dbReference type="RefSeq" id="WP_274354370.1">
    <property type="nucleotide sequence ID" value="NZ_JAQZSM010000050.1"/>
</dbReference>
<gene>
    <name evidence="3" type="ORF">PUT78_21850</name>
</gene>
<reference evidence="3" key="1">
    <citation type="submission" date="2023-02" db="EMBL/GenBank/DDBJ databases">
        <title>Description of Roseinatronobacter alkalisoli sp. nov., an alkaliphilic bacerium isolated from soda soil.</title>
        <authorList>
            <person name="Wei W."/>
        </authorList>
    </citation>
    <scope>NUCLEOTIDE SEQUENCE</scope>
    <source>
        <strain evidence="3">HJB301</strain>
    </source>
</reference>
<protein>
    <submittedName>
        <fullName evidence="3">PilN domain-containing protein</fullName>
    </submittedName>
</protein>
<feature type="transmembrane region" description="Helical" evidence="2">
    <location>
        <begin position="164"/>
        <end position="186"/>
    </location>
</feature>
<name>A0ABT5TF16_9RHOB</name>
<dbReference type="Proteomes" id="UP001431784">
    <property type="component" value="Unassembled WGS sequence"/>
</dbReference>